<dbReference type="OrthoDB" id="5195718at2"/>
<evidence type="ECO:0000313" key="1">
    <source>
        <dbReference type="EMBL" id="TDE12638.1"/>
    </source>
</evidence>
<keyword evidence="2" id="KW-1185">Reference proteome</keyword>
<name>A0A4V2Z3H4_9ACTN</name>
<reference evidence="1 2" key="1">
    <citation type="submission" date="2019-03" db="EMBL/GenBank/DDBJ databases">
        <title>Draft genome sequences of novel Actinobacteria.</title>
        <authorList>
            <person name="Sahin N."/>
            <person name="Ay H."/>
            <person name="Saygin H."/>
        </authorList>
    </citation>
    <scope>NUCLEOTIDE SEQUENCE [LARGE SCALE GENOMIC DNA]</scope>
    <source>
        <strain evidence="1 2">5K138</strain>
    </source>
</reference>
<evidence type="ECO:0000313" key="2">
    <source>
        <dbReference type="Proteomes" id="UP000294739"/>
    </source>
</evidence>
<dbReference type="AlphaFoldDB" id="A0A4V2Z3H4"/>
<comment type="caution">
    <text evidence="1">The sequence shown here is derived from an EMBL/GenBank/DDBJ whole genome shotgun (WGS) entry which is preliminary data.</text>
</comment>
<dbReference type="RefSeq" id="WP_131892899.1">
    <property type="nucleotide sequence ID" value="NZ_SMKZ01000007.1"/>
</dbReference>
<accession>A0A4V2Z3H4</accession>
<protein>
    <submittedName>
        <fullName evidence="1">Uncharacterized protein</fullName>
    </submittedName>
</protein>
<dbReference type="InParanoid" id="A0A4V2Z3H4"/>
<proteinExistence type="predicted"/>
<dbReference type="Proteomes" id="UP000294739">
    <property type="component" value="Unassembled WGS sequence"/>
</dbReference>
<sequence length="93" mass="10817">MDVNRLRDHPYAQGWQRVLNEHWPAQPGDFEDRSPGIPVRARVVWETDGEEYLSGLAVRWDRDHVYVRLHQHGGRLSAAGVWLKPADIYRNSS</sequence>
<dbReference type="EMBL" id="SMKZ01000007">
    <property type="protein sequence ID" value="TDE12638.1"/>
    <property type="molecule type" value="Genomic_DNA"/>
</dbReference>
<gene>
    <name evidence="1" type="ORF">E1269_07330</name>
</gene>
<organism evidence="1 2">
    <name type="scientific">Jiangella asiatica</name>
    <dbReference type="NCBI Taxonomy" id="2530372"/>
    <lineage>
        <taxon>Bacteria</taxon>
        <taxon>Bacillati</taxon>
        <taxon>Actinomycetota</taxon>
        <taxon>Actinomycetes</taxon>
        <taxon>Jiangellales</taxon>
        <taxon>Jiangellaceae</taxon>
        <taxon>Jiangella</taxon>
    </lineage>
</organism>